<proteinExistence type="predicted"/>
<dbReference type="SUPFAM" id="SSF49899">
    <property type="entry name" value="Concanavalin A-like lectins/glucanases"/>
    <property type="match status" value="3"/>
</dbReference>
<dbReference type="Gene3D" id="2.60.120.200">
    <property type="match status" value="3"/>
</dbReference>
<dbReference type="RefSeq" id="WP_077541298.1">
    <property type="nucleotide sequence ID" value="NZ_CP019633.1"/>
</dbReference>
<protein>
    <recommendedName>
        <fullName evidence="4">LamG-like jellyroll fold domain-containing protein</fullName>
    </recommendedName>
</protein>
<dbReference type="InterPro" id="IPR013320">
    <property type="entry name" value="ConA-like_dom_sf"/>
</dbReference>
<dbReference type="Gene3D" id="2.60.120.260">
    <property type="entry name" value="Galactose-binding domain-like"/>
    <property type="match status" value="1"/>
</dbReference>
<dbReference type="Proteomes" id="UP000188273">
    <property type="component" value="Chromosome"/>
</dbReference>
<organism evidence="2 3">
    <name type="scientific">Sedimentisphaera cyanobacteriorum</name>
    <dbReference type="NCBI Taxonomy" id="1940790"/>
    <lineage>
        <taxon>Bacteria</taxon>
        <taxon>Pseudomonadati</taxon>
        <taxon>Planctomycetota</taxon>
        <taxon>Phycisphaerae</taxon>
        <taxon>Sedimentisphaerales</taxon>
        <taxon>Sedimentisphaeraceae</taxon>
        <taxon>Sedimentisphaera</taxon>
    </lineage>
</organism>
<dbReference type="InterPro" id="IPR013783">
    <property type="entry name" value="Ig-like_fold"/>
</dbReference>
<evidence type="ECO:0000256" key="1">
    <source>
        <dbReference type="SAM" id="SignalP"/>
    </source>
</evidence>
<dbReference type="SUPFAM" id="SSF49265">
    <property type="entry name" value="Fibronectin type III"/>
    <property type="match status" value="1"/>
</dbReference>
<dbReference type="OrthoDB" id="9791852at2"/>
<keyword evidence="3" id="KW-1185">Reference proteome</keyword>
<gene>
    <name evidence="2" type="ORF">L21SP3_02082</name>
</gene>
<feature type="signal peptide" evidence="1">
    <location>
        <begin position="1"/>
        <end position="20"/>
    </location>
</feature>
<name>A0A1Q2HSL0_9BACT</name>
<evidence type="ECO:0000313" key="3">
    <source>
        <dbReference type="Proteomes" id="UP000188273"/>
    </source>
</evidence>
<dbReference type="KEGG" id="pbu:L21SP3_02082"/>
<evidence type="ECO:0000313" key="2">
    <source>
        <dbReference type="EMBL" id="AQQ10254.1"/>
    </source>
</evidence>
<dbReference type="Gene3D" id="2.60.40.10">
    <property type="entry name" value="Immunoglobulins"/>
    <property type="match status" value="2"/>
</dbReference>
<dbReference type="Pfam" id="PF13385">
    <property type="entry name" value="Laminin_G_3"/>
    <property type="match status" value="3"/>
</dbReference>
<dbReference type="EMBL" id="CP019633">
    <property type="protein sequence ID" value="AQQ10254.1"/>
    <property type="molecule type" value="Genomic_DNA"/>
</dbReference>
<dbReference type="STRING" id="1940790.L21SP3_02082"/>
<evidence type="ECO:0008006" key="4">
    <source>
        <dbReference type="Google" id="ProtNLM"/>
    </source>
</evidence>
<sequence precursor="true">MNRKLVSLLSFMVLSYALLASPVALQHISFDDNFGNAVYVDDEGGVAGAIDYVTGAPVGKGAEFTNPTEASQGDYLKLSQIMEQKGTVAMWLNIDQSYNYQNIWDCGTGSWQWEMYNDETGTFFTKIDGWPGCRMYEGSDYSLDSWFHYAWTWDTTSGSAVCKLYINGVEVDSVTQNSAASGSSFNVGAGLEGNFKYNGMMDEFYIMDSVMEPNDIMNSFVNPANEGTLATNPYPYVSQEVETDSVTLSWDAPSGAASPSYNVYFKEGDSDFTAVTPVSTASSSINKTVSNNNTYYWRVDVVDGDTTYEGIVWQFSAALEDDLPVAAAYLPFEDNRFGGVDYIDDQGGVAGDIAITDNGVIGKYANFVNPNDPAQGDSLYAEHPGESGTVAMWAKYADTAAVNSNAVLWDASVAGNDWKLYPAGTSLYARLAASQWAPNITTLETLTDWFHIAWTWEKTGEKAETILYIDGVEVSTEMQNLDAHSDAFKIGGGFSWYPKFDGGMDEAYLFENALNADQVAALITDAQDGVLATNPIPSVSETVYNEQTALSWTAPASVTSPSYNVYVAADEPVFSNVTPVVTTETSIDITVETATTYYWKVEVVEGSTAYSPIIWQFDTMLGNDLPVALAHVSFEDDQIKGVAYVDDQGDAEGDIVITENGIIGKYGNFTNPNTNPQGDSLYAEHPGESGSVAMWAKYADTAAVNSNAVLWDASVAGNDWKLYPAGTSLYARLAASQWAPNITTLETLTDWFHIVWTWDKTGLQADTVLYINGVEVSSEAQNFDAHADVFRIGGGFSWYPKFDGGMDEVYLFDRALTADQVTSLITDAEDGILATNPQPAAGQVTASQVSDSLSWTAPSAVTAPTYNVYFSTNPTLPADTQVAAGISATSVAVPDGCVEGKRYYWRVDVVDGDTTNTGIVWSFKYYYLDTDLNKDAYVNNIDYAAVADNYNKSNLTVGTDMPIDDFESYASTSEMNANWQIVPNDYFTVVNVGQGELGLLGTGDPNYAPYNGDGALKLTYDFTDGGADWAIADFMYEFDTPQDLSAYDEFEMWVNFGEANSKEQYFYVKLFQGGIGCGGTGGDDGDYRLQSPSLYIAETPDATTNQSTGWKKITGDLTQYSDLTDIHGFQIGCSSAPFTSDAFGTGTIFFDDIKFVFIPECTAAIEGDFNDDCEVNMSDVKQLSEDWLK</sequence>
<keyword evidence="1" id="KW-0732">Signal</keyword>
<accession>A0A1Q2HSL0</accession>
<feature type="chain" id="PRO_5010228370" description="LamG-like jellyroll fold domain-containing protein" evidence="1">
    <location>
        <begin position="21"/>
        <end position="1189"/>
    </location>
</feature>
<reference evidence="3" key="1">
    <citation type="submission" date="2017-02" db="EMBL/GenBank/DDBJ databases">
        <title>Comparative genomics and description of representatives of a novel lineage of planctomycetes thriving in anoxic sediments.</title>
        <authorList>
            <person name="Spring S."/>
            <person name="Bunk B."/>
            <person name="Sproer C."/>
            <person name="Klenk H.-P."/>
        </authorList>
    </citation>
    <scope>NUCLEOTIDE SEQUENCE [LARGE SCALE GENOMIC DNA]</scope>
    <source>
        <strain evidence="3">L21-RPul-D3</strain>
    </source>
</reference>
<dbReference type="AlphaFoldDB" id="A0A1Q2HSL0"/>
<dbReference type="InterPro" id="IPR036116">
    <property type="entry name" value="FN3_sf"/>
</dbReference>